<keyword evidence="6" id="KW-0969">Cilium</keyword>
<dbReference type="Pfam" id="PF07196">
    <property type="entry name" value="Flagellin_IN"/>
    <property type="match status" value="1"/>
</dbReference>
<feature type="domain" description="Flagellin N-terminal" evidence="5">
    <location>
        <begin position="19"/>
        <end position="143"/>
    </location>
</feature>
<dbReference type="InterPro" id="IPR001492">
    <property type="entry name" value="Flagellin"/>
</dbReference>
<reference evidence="6 7" key="1">
    <citation type="journal article" date="2008" name="BMC Microbiol.">
        <title>Complete genome sequence of Treponema pallidum ssp. pallidum strain SS14 determined with oligonucleotide arrays.</title>
        <authorList>
            <person name="Matejkova P."/>
            <person name="Strouhal M."/>
            <person name="Smajs D."/>
            <person name="Norris S.J."/>
            <person name="Palzkill T."/>
            <person name="Petrosino J.F."/>
            <person name="Sodergren E."/>
            <person name="Norton J.E."/>
            <person name="Singh J."/>
            <person name="Richmond T.A."/>
            <person name="Molla M.N."/>
            <person name="Albert T.J."/>
            <person name="Weinstock G.M."/>
        </authorList>
    </citation>
    <scope>NUCLEOTIDE SEQUENCE [LARGE SCALE GENOMIC DNA]</scope>
    <source>
        <strain evidence="6 7">SS14</strain>
    </source>
</reference>
<evidence type="ECO:0000256" key="2">
    <source>
        <dbReference type="ARBA" id="ARBA00004631"/>
    </source>
</evidence>
<dbReference type="Pfam" id="PF00669">
    <property type="entry name" value="Flagellin_N"/>
    <property type="match status" value="1"/>
</dbReference>
<dbReference type="GO" id="GO:0071973">
    <property type="term" value="P:bacterial-type flagellum-dependent cell motility"/>
    <property type="evidence" value="ECO:0007669"/>
    <property type="project" value="InterPro"/>
</dbReference>
<dbReference type="NCBIfam" id="NF005187">
    <property type="entry name" value="PRK06663.1"/>
    <property type="match status" value="1"/>
</dbReference>
<dbReference type="Proteomes" id="UP000001202">
    <property type="component" value="Chromosome"/>
</dbReference>
<dbReference type="NCBIfam" id="TIGR02550">
    <property type="entry name" value="flagell_flgL"/>
    <property type="match status" value="1"/>
</dbReference>
<dbReference type="PATRIC" id="fig|455434.6.peg.652"/>
<name>A0A0H3BIW4_TREPS</name>
<evidence type="ECO:0000259" key="5">
    <source>
        <dbReference type="Pfam" id="PF00669"/>
    </source>
</evidence>
<dbReference type="GO" id="GO:0009424">
    <property type="term" value="C:bacterial-type flagellum hook"/>
    <property type="evidence" value="ECO:0007669"/>
    <property type="project" value="InterPro"/>
</dbReference>
<evidence type="ECO:0000256" key="4">
    <source>
        <dbReference type="ARBA" id="ARBA00023143"/>
    </source>
</evidence>
<dbReference type="GO" id="GO:0055040">
    <property type="term" value="C:periplasmic flagellum"/>
    <property type="evidence" value="ECO:0007669"/>
    <property type="project" value="UniProtKB-SubCell"/>
</dbReference>
<keyword evidence="6" id="KW-0282">Flagellum</keyword>
<keyword evidence="4" id="KW-0975">Bacterial flagellum</keyword>
<accession>A0A0H3BIW4</accession>
<dbReference type="GeneID" id="93876426"/>
<dbReference type="AlphaFoldDB" id="A0A0H3BIW4"/>
<dbReference type="PANTHER" id="PTHR42792">
    <property type="entry name" value="FLAGELLIN"/>
    <property type="match status" value="1"/>
</dbReference>
<dbReference type="PANTHER" id="PTHR42792:SF1">
    <property type="entry name" value="FLAGELLAR HOOK-ASSOCIATED PROTEIN 3"/>
    <property type="match status" value="1"/>
</dbReference>
<dbReference type="SUPFAM" id="SSF64518">
    <property type="entry name" value="Phase 1 flagellin"/>
    <property type="match status" value="1"/>
</dbReference>
<dbReference type="RefSeq" id="WP_010882104.1">
    <property type="nucleotide sequence ID" value="NC_010741.1"/>
</dbReference>
<dbReference type="EMBL" id="CP000805">
    <property type="protein sequence ID" value="ACD71077.1"/>
    <property type="molecule type" value="Genomic_DNA"/>
</dbReference>
<proteinExistence type="predicted"/>
<keyword evidence="3" id="KW-0574">Periplasm</keyword>
<evidence type="ECO:0000313" key="6">
    <source>
        <dbReference type="EMBL" id="ACD71077.1"/>
    </source>
</evidence>
<sequence>MGVKRISSHMQGTDSAFFLREQESRLRKVNNQLATQRRIQQLRDDPLAAGHSVRYKSSLARLDRFERNTKTLRDQYQIAEGFMTSALNVVQRLREMAVAGANGTYTPDDLKKMASEADELLQELVHNANAVSADGVRVFSGTKVFTEPFETVMGNVEGLGSEVITQVRYHGSLDPKNVEIDEHSYVGTHQAGSRVFWAERQILLSSVDARAYVLQQDARVTVDGVSIPLVAGDNVYAIISKINDSGAAVRAYLDPVTNGLNMETSDARQLWLQDEDEANVFASLGLITEGQRPPYNVSAGARVSGGSIFDMAIAVRNALLAGDQESLGGKILGSADGAVDNLSLRLAETGARYARAQATLARFNSHIPNVVAAESRESDIDLTQAITDLKMFEYTHQATLSTVGSLYKHTLLDYLR</sequence>
<dbReference type="InterPro" id="IPR001029">
    <property type="entry name" value="Flagellin_N"/>
</dbReference>
<keyword evidence="6" id="KW-0966">Cell projection</keyword>
<dbReference type="InterPro" id="IPR013384">
    <property type="entry name" value="Flagell_FlgL"/>
</dbReference>
<comment type="function">
    <text evidence="1">Component of the core of the flagella.</text>
</comment>
<evidence type="ECO:0000256" key="1">
    <source>
        <dbReference type="ARBA" id="ARBA00004095"/>
    </source>
</evidence>
<gene>
    <name evidence="6" type="primary">flgL</name>
    <name evidence="6" type="ordered locus">TPASS_0659</name>
</gene>
<evidence type="ECO:0000256" key="3">
    <source>
        <dbReference type="ARBA" id="ARBA00022764"/>
    </source>
</evidence>
<organism evidence="6 7">
    <name type="scientific">Treponema pallidum subsp. pallidum (strain SS14)</name>
    <dbReference type="NCBI Taxonomy" id="455434"/>
    <lineage>
        <taxon>Bacteria</taxon>
        <taxon>Pseudomonadati</taxon>
        <taxon>Spirochaetota</taxon>
        <taxon>Spirochaetia</taxon>
        <taxon>Spirochaetales</taxon>
        <taxon>Treponemataceae</taxon>
        <taxon>Treponema</taxon>
    </lineage>
</organism>
<dbReference type="GO" id="GO:0005198">
    <property type="term" value="F:structural molecule activity"/>
    <property type="evidence" value="ECO:0007669"/>
    <property type="project" value="InterPro"/>
</dbReference>
<dbReference type="KEGG" id="tpp:TPASS_0659"/>
<comment type="subcellular location">
    <subcellularLocation>
        <location evidence="2">Periplasmic flagellum</location>
    </subcellularLocation>
</comment>
<protein>
    <submittedName>
        <fullName evidence="6">Flagellar hook-associated protein 3</fullName>
    </submittedName>
</protein>
<dbReference type="InterPro" id="IPR010810">
    <property type="entry name" value="Flagellin_hook_IN_motif"/>
</dbReference>
<dbReference type="Gene3D" id="1.20.1330.10">
    <property type="entry name" value="f41 fragment of flagellin, N-terminal domain"/>
    <property type="match status" value="1"/>
</dbReference>
<evidence type="ECO:0000313" key="7">
    <source>
        <dbReference type="Proteomes" id="UP000001202"/>
    </source>
</evidence>